<evidence type="ECO:0000256" key="2">
    <source>
        <dbReference type="SAM" id="Phobius"/>
    </source>
</evidence>
<sequence length="81" mass="9224">MVSGVLRIPIFRPSKGGSLTVVAVIFTGILLTCLVFQCVSYNKEISTISEITNNYRNKRLTRHPHKQRSHFHDEKIANARN</sequence>
<keyword evidence="4" id="KW-1185">Reference proteome</keyword>
<evidence type="ECO:0000256" key="1">
    <source>
        <dbReference type="SAM" id="MobiDB-lite"/>
    </source>
</evidence>
<evidence type="ECO:0000313" key="4">
    <source>
        <dbReference type="Proteomes" id="UP000051439"/>
    </source>
</evidence>
<feature type="transmembrane region" description="Helical" evidence="2">
    <location>
        <begin position="20"/>
        <end position="39"/>
    </location>
</feature>
<protein>
    <submittedName>
        <fullName evidence="3">Uncharacterized protein</fullName>
    </submittedName>
</protein>
<organism evidence="3 4">
    <name type="scientific">Lentilactobacillus kisonensis DSM 19906 = JCM 15041</name>
    <dbReference type="NCBI Taxonomy" id="1423766"/>
    <lineage>
        <taxon>Bacteria</taxon>
        <taxon>Bacillati</taxon>
        <taxon>Bacillota</taxon>
        <taxon>Bacilli</taxon>
        <taxon>Lactobacillales</taxon>
        <taxon>Lactobacillaceae</taxon>
        <taxon>Lentilactobacillus</taxon>
    </lineage>
</organism>
<dbReference type="EMBL" id="AZEB01000001">
    <property type="protein sequence ID" value="KRL23283.1"/>
    <property type="molecule type" value="Genomic_DNA"/>
</dbReference>
<dbReference type="AlphaFoldDB" id="A0A0R1P2K5"/>
<reference evidence="3 4" key="1">
    <citation type="journal article" date="2015" name="Genome Announc.">
        <title>Expanding the biotechnology potential of lactobacilli through comparative genomics of 213 strains and associated genera.</title>
        <authorList>
            <person name="Sun Z."/>
            <person name="Harris H.M."/>
            <person name="McCann A."/>
            <person name="Guo C."/>
            <person name="Argimon S."/>
            <person name="Zhang W."/>
            <person name="Yang X."/>
            <person name="Jeffery I.B."/>
            <person name="Cooney J.C."/>
            <person name="Kagawa T.F."/>
            <person name="Liu W."/>
            <person name="Song Y."/>
            <person name="Salvetti E."/>
            <person name="Wrobel A."/>
            <person name="Rasinkangas P."/>
            <person name="Parkhill J."/>
            <person name="Rea M.C."/>
            <person name="O'Sullivan O."/>
            <person name="Ritari J."/>
            <person name="Douillard F.P."/>
            <person name="Paul Ross R."/>
            <person name="Yang R."/>
            <person name="Briner A.E."/>
            <person name="Felis G.E."/>
            <person name="de Vos W.M."/>
            <person name="Barrangou R."/>
            <person name="Klaenhammer T.R."/>
            <person name="Caufield P.W."/>
            <person name="Cui Y."/>
            <person name="Zhang H."/>
            <person name="O'Toole P.W."/>
        </authorList>
    </citation>
    <scope>NUCLEOTIDE SEQUENCE [LARGE SCALE GENOMIC DNA]</scope>
    <source>
        <strain evidence="3 4">DSM 19906</strain>
    </source>
</reference>
<evidence type="ECO:0000313" key="3">
    <source>
        <dbReference type="EMBL" id="KRL23283.1"/>
    </source>
</evidence>
<proteinExistence type="predicted"/>
<accession>A0A0R1P2K5</accession>
<gene>
    <name evidence="3" type="ORF">FC98_GL000005</name>
</gene>
<dbReference type="Proteomes" id="UP000051439">
    <property type="component" value="Unassembled WGS sequence"/>
</dbReference>
<keyword evidence="2" id="KW-1133">Transmembrane helix</keyword>
<comment type="caution">
    <text evidence="3">The sequence shown here is derived from an EMBL/GenBank/DDBJ whole genome shotgun (WGS) entry which is preliminary data.</text>
</comment>
<name>A0A0R1P2K5_9LACO</name>
<feature type="region of interest" description="Disordered" evidence="1">
    <location>
        <begin position="62"/>
        <end position="81"/>
    </location>
</feature>
<keyword evidence="2" id="KW-0472">Membrane</keyword>
<keyword evidence="2" id="KW-0812">Transmembrane</keyword>
<feature type="compositionally biased region" description="Basic and acidic residues" evidence="1">
    <location>
        <begin position="70"/>
        <end position="81"/>
    </location>
</feature>